<dbReference type="GO" id="GO:0098004">
    <property type="term" value="P:virus tail fiber assembly"/>
    <property type="evidence" value="ECO:0007669"/>
    <property type="project" value="UniProtKB-KW"/>
</dbReference>
<evidence type="ECO:0000256" key="1">
    <source>
        <dbReference type="ARBA" id="ARBA00008579"/>
    </source>
</evidence>
<keyword evidence="2" id="KW-1188">Viral release from host cell</keyword>
<organism evidence="5">
    <name type="scientific">Caudovirales sp. ctLhN17</name>
    <dbReference type="NCBI Taxonomy" id="2825764"/>
    <lineage>
        <taxon>Viruses</taxon>
        <taxon>Duplodnaviria</taxon>
        <taxon>Heunggongvirae</taxon>
        <taxon>Uroviricota</taxon>
        <taxon>Caudoviricetes</taxon>
    </lineage>
</organism>
<comment type="similarity">
    <text evidence="1">Belongs to the tfa family.</text>
</comment>
<reference evidence="5" key="1">
    <citation type="journal article" date="2021" name="Proc. Natl. Acad. Sci. U.S.A.">
        <title>A Catalog of Tens of Thousands of Viruses from Human Metagenomes Reveals Hidden Associations with Chronic Diseases.</title>
        <authorList>
            <person name="Tisza M.J."/>
            <person name="Buck C.B."/>
        </authorList>
    </citation>
    <scope>NUCLEOTIDE SEQUENCE</scope>
    <source>
        <strain evidence="5">CtLhN17</strain>
    </source>
</reference>
<sequence>MVSGFEPGTGELIATYDVRILVGTGIPGFSTMTLAPIADDGYAVCWDGSAWAQVEDLRGKTAYKKSDRSTETVRTLGPLDDAYTLLPPSTPYDKWDGSEWVTDADAQHADDVASAEQKKSQLLAEAAEEIAWRKYAVDKGIATAEEESELDAWEMYRVQLMRIKTNTAPNIEWPPLPTT</sequence>
<dbReference type="InterPro" id="IPR051220">
    <property type="entry name" value="TFA_Chaperone"/>
</dbReference>
<evidence type="ECO:0000256" key="4">
    <source>
        <dbReference type="ARBA" id="ARBA00023186"/>
    </source>
</evidence>
<dbReference type="PANTHER" id="PTHR34413:SF2">
    <property type="entry name" value="PROPHAGE TAIL FIBER ASSEMBLY PROTEIN HOMOLOG TFAE-RELATED"/>
    <property type="match status" value="1"/>
</dbReference>
<dbReference type="EMBL" id="BK015259">
    <property type="protein sequence ID" value="DAD98312.1"/>
    <property type="molecule type" value="Genomic_DNA"/>
</dbReference>
<name>A0A8S5NVS0_9CAUD</name>
<evidence type="ECO:0000313" key="5">
    <source>
        <dbReference type="EMBL" id="DAD98312.1"/>
    </source>
</evidence>
<accession>A0A8S5NVS0</accession>
<evidence type="ECO:0000256" key="3">
    <source>
        <dbReference type="ARBA" id="ARBA00023138"/>
    </source>
</evidence>
<protein>
    <submittedName>
        <fullName evidence="5">Tail fiber assembly protein</fullName>
    </submittedName>
</protein>
<evidence type="ECO:0000256" key="2">
    <source>
        <dbReference type="ARBA" id="ARBA00022465"/>
    </source>
</evidence>
<keyword evidence="3" id="KW-1246">Viral tail fiber assembly</keyword>
<proteinExistence type="inferred from homology"/>
<dbReference type="PANTHER" id="PTHR34413">
    <property type="entry name" value="PROPHAGE TAIL FIBER ASSEMBLY PROTEIN HOMOLOG TFAE-RELATED-RELATED"/>
    <property type="match status" value="1"/>
</dbReference>
<keyword evidence="4" id="KW-0143">Chaperone</keyword>
<dbReference type="Pfam" id="PF02413">
    <property type="entry name" value="Caudo_TAP"/>
    <property type="match status" value="1"/>
</dbReference>
<keyword evidence="2" id="KW-1245">Viral tail assembly</keyword>
<dbReference type="InterPro" id="IPR003458">
    <property type="entry name" value="Phage_T4_Gp38_tail_assem"/>
</dbReference>